<sequence length="84" mass="9296">MVKKAIPDFNLVGGPETVLTGFSEAFRDPNILMKGLKKEPGKVHRVLKNNKTVAIVMSESLYENITKAAFVTTTKERDEDNGES</sequence>
<comment type="caution">
    <text evidence="1">The sequence shown here is derived from an EMBL/GenBank/DDBJ whole genome shotgun (WGS) entry which is preliminary data.</text>
</comment>
<dbReference type="EMBL" id="LAZR01000113">
    <property type="protein sequence ID" value="KKN90110.1"/>
    <property type="molecule type" value="Genomic_DNA"/>
</dbReference>
<accession>A0A0F9UA91</accession>
<protein>
    <submittedName>
        <fullName evidence="1">Uncharacterized protein</fullName>
    </submittedName>
</protein>
<evidence type="ECO:0000313" key="1">
    <source>
        <dbReference type="EMBL" id="KKN90110.1"/>
    </source>
</evidence>
<gene>
    <name evidence="1" type="ORF">LCGC14_0232230</name>
</gene>
<reference evidence="1" key="1">
    <citation type="journal article" date="2015" name="Nature">
        <title>Complex archaea that bridge the gap between prokaryotes and eukaryotes.</title>
        <authorList>
            <person name="Spang A."/>
            <person name="Saw J.H."/>
            <person name="Jorgensen S.L."/>
            <person name="Zaremba-Niedzwiedzka K."/>
            <person name="Martijn J."/>
            <person name="Lind A.E."/>
            <person name="van Eijk R."/>
            <person name="Schleper C."/>
            <person name="Guy L."/>
            <person name="Ettema T.J."/>
        </authorList>
    </citation>
    <scope>NUCLEOTIDE SEQUENCE</scope>
</reference>
<name>A0A0F9UA91_9ZZZZ</name>
<organism evidence="1">
    <name type="scientific">marine sediment metagenome</name>
    <dbReference type="NCBI Taxonomy" id="412755"/>
    <lineage>
        <taxon>unclassified sequences</taxon>
        <taxon>metagenomes</taxon>
        <taxon>ecological metagenomes</taxon>
    </lineage>
</organism>
<dbReference type="AlphaFoldDB" id="A0A0F9UA91"/>
<proteinExistence type="predicted"/>